<evidence type="ECO:0000313" key="10">
    <source>
        <dbReference type="Proteomes" id="UP001060919"/>
    </source>
</evidence>
<keyword evidence="3" id="KW-1003">Cell membrane</keyword>
<evidence type="ECO:0000256" key="1">
    <source>
        <dbReference type="ARBA" id="ARBA00004651"/>
    </source>
</evidence>
<feature type="transmembrane region" description="Helical" evidence="7">
    <location>
        <begin position="155"/>
        <end position="173"/>
    </location>
</feature>
<dbReference type="EMBL" id="AP026867">
    <property type="protein sequence ID" value="BDS11457.1"/>
    <property type="molecule type" value="Genomic_DNA"/>
</dbReference>
<evidence type="ECO:0000256" key="2">
    <source>
        <dbReference type="ARBA" id="ARBA00007400"/>
    </source>
</evidence>
<keyword evidence="10" id="KW-1185">Reference proteome</keyword>
<evidence type="ECO:0000313" key="9">
    <source>
        <dbReference type="EMBL" id="BDS11457.1"/>
    </source>
</evidence>
<evidence type="ECO:0000256" key="6">
    <source>
        <dbReference type="ARBA" id="ARBA00023136"/>
    </source>
</evidence>
<reference evidence="9" key="1">
    <citation type="submission" date="2022-09" db="EMBL/GenBank/DDBJ databases">
        <title>Aureispira anguillicida sp. nov., isolated from Leptocephalus of Japanese eel Anguilla japonica.</title>
        <authorList>
            <person name="Yuasa K."/>
            <person name="Mekata T."/>
            <person name="Ikunari K."/>
        </authorList>
    </citation>
    <scope>NUCLEOTIDE SEQUENCE</scope>
    <source>
        <strain evidence="9">EL160426</strain>
    </source>
</reference>
<name>A0A916DT29_9BACT</name>
<dbReference type="RefSeq" id="WP_264792635.1">
    <property type="nucleotide sequence ID" value="NZ_AP026867.1"/>
</dbReference>
<dbReference type="GO" id="GO:0016413">
    <property type="term" value="F:O-acetyltransferase activity"/>
    <property type="evidence" value="ECO:0007669"/>
    <property type="project" value="TreeGrafter"/>
</dbReference>
<keyword evidence="9" id="KW-0808">Transferase</keyword>
<evidence type="ECO:0000256" key="3">
    <source>
        <dbReference type="ARBA" id="ARBA00022475"/>
    </source>
</evidence>
<feature type="transmembrane region" description="Helical" evidence="7">
    <location>
        <begin position="123"/>
        <end position="143"/>
    </location>
</feature>
<protein>
    <submittedName>
        <fullName evidence="9">Acyltransferase</fullName>
    </submittedName>
</protein>
<gene>
    <name evidence="9" type="ORF">AsAng_0021710</name>
</gene>
<feature type="domain" description="Acyltransferase 3" evidence="8">
    <location>
        <begin position="7"/>
        <end position="318"/>
    </location>
</feature>
<evidence type="ECO:0000256" key="5">
    <source>
        <dbReference type="ARBA" id="ARBA00022989"/>
    </source>
</evidence>
<dbReference type="GO" id="GO:0009246">
    <property type="term" value="P:enterobacterial common antigen biosynthetic process"/>
    <property type="evidence" value="ECO:0007669"/>
    <property type="project" value="TreeGrafter"/>
</dbReference>
<evidence type="ECO:0000259" key="8">
    <source>
        <dbReference type="Pfam" id="PF01757"/>
    </source>
</evidence>
<dbReference type="GO" id="GO:0005886">
    <property type="term" value="C:plasma membrane"/>
    <property type="evidence" value="ECO:0007669"/>
    <property type="project" value="UniProtKB-SubCell"/>
</dbReference>
<comment type="similarity">
    <text evidence="2">Belongs to the acyltransferase 3 family.</text>
</comment>
<dbReference type="Proteomes" id="UP001060919">
    <property type="component" value="Chromosome"/>
</dbReference>
<dbReference type="Pfam" id="PF01757">
    <property type="entry name" value="Acyl_transf_3"/>
    <property type="match status" value="1"/>
</dbReference>
<evidence type="ECO:0000256" key="4">
    <source>
        <dbReference type="ARBA" id="ARBA00022692"/>
    </source>
</evidence>
<evidence type="ECO:0000256" key="7">
    <source>
        <dbReference type="SAM" id="Phobius"/>
    </source>
</evidence>
<dbReference type="InterPro" id="IPR002656">
    <property type="entry name" value="Acyl_transf_3_dom"/>
</dbReference>
<dbReference type="KEGG" id="aup:AsAng_0021710"/>
<dbReference type="PANTHER" id="PTHR40074:SF2">
    <property type="entry name" value="O-ACETYLTRANSFERASE WECH"/>
    <property type="match status" value="1"/>
</dbReference>
<keyword evidence="6 7" id="KW-0472">Membrane</keyword>
<proteinExistence type="inferred from homology"/>
<sequence length="359" mass="41730">MKRFEIVDFLKGYSIFATMTFHYCRHLKLSNPLEGIVSFGGTGIHLFIVLSGFGLYYSYIRKPLPYLPFLKKRISKVYAPYIFVVLLSALLSMFIPIYENSLYALGGHIFLYKMFDEHIIGSYGYPMWFISMILQFYFTFHLIVWCKSKLKNRTFLIASFFISISWALVVFLMNKESERVWNSFFLQYFWEFSLGMVLAEKVFENEGLLEKNPNQSLLLIIGVINCIFCGFLGMKAGDVGKLFNDFFALTGSACLATFLYNVKIKPLNQLFLFVGKISTAVYLLHILVILTITNLFDNLAPIHIVLLAGITVIPVSLVYQKMINRYYAIRTKQKAKKRKKRIVFNMQENKRKKPKLTLR</sequence>
<keyword evidence="5 7" id="KW-1133">Transmembrane helix</keyword>
<feature type="transmembrane region" description="Helical" evidence="7">
    <location>
        <begin position="299"/>
        <end position="319"/>
    </location>
</feature>
<feature type="transmembrane region" description="Helical" evidence="7">
    <location>
        <begin position="215"/>
        <end position="234"/>
    </location>
</feature>
<feature type="transmembrane region" description="Helical" evidence="7">
    <location>
        <begin position="78"/>
        <end position="98"/>
    </location>
</feature>
<organism evidence="9 10">
    <name type="scientific">Aureispira anguillae</name>
    <dbReference type="NCBI Taxonomy" id="2864201"/>
    <lineage>
        <taxon>Bacteria</taxon>
        <taxon>Pseudomonadati</taxon>
        <taxon>Bacteroidota</taxon>
        <taxon>Saprospiria</taxon>
        <taxon>Saprospirales</taxon>
        <taxon>Saprospiraceae</taxon>
        <taxon>Aureispira</taxon>
    </lineage>
</organism>
<feature type="transmembrane region" description="Helical" evidence="7">
    <location>
        <begin position="36"/>
        <end position="57"/>
    </location>
</feature>
<accession>A0A916DT29</accession>
<keyword evidence="4 7" id="KW-0812">Transmembrane</keyword>
<dbReference type="PANTHER" id="PTHR40074">
    <property type="entry name" value="O-ACETYLTRANSFERASE WECH"/>
    <property type="match status" value="1"/>
</dbReference>
<keyword evidence="9" id="KW-0012">Acyltransferase</keyword>
<comment type="subcellular location">
    <subcellularLocation>
        <location evidence="1">Cell membrane</location>
        <topology evidence="1">Multi-pass membrane protein</topology>
    </subcellularLocation>
</comment>
<dbReference type="AlphaFoldDB" id="A0A916DT29"/>
<feature type="transmembrane region" description="Helical" evidence="7">
    <location>
        <begin position="270"/>
        <end position="293"/>
    </location>
</feature>